<dbReference type="Gene3D" id="2.60.40.4380">
    <property type="entry name" value="Translational regulator CsrA"/>
    <property type="match status" value="1"/>
</dbReference>
<dbReference type="GO" id="GO:0006402">
    <property type="term" value="P:mRNA catabolic process"/>
    <property type="evidence" value="ECO:0007669"/>
    <property type="project" value="InterPro"/>
</dbReference>
<dbReference type="AlphaFoldDB" id="F0SF88"/>
<dbReference type="Pfam" id="PF02599">
    <property type="entry name" value="CsrA"/>
    <property type="match status" value="1"/>
</dbReference>
<organism evidence="1 2">
    <name type="scientific">Rubinisphaera brasiliensis (strain ATCC 49424 / DSM 5305 / JCM 21570 / IAM 15109 / NBRC 103401 / IFAM 1448)</name>
    <name type="common">Planctomyces brasiliensis</name>
    <dbReference type="NCBI Taxonomy" id="756272"/>
    <lineage>
        <taxon>Bacteria</taxon>
        <taxon>Pseudomonadati</taxon>
        <taxon>Planctomycetota</taxon>
        <taxon>Planctomycetia</taxon>
        <taxon>Planctomycetales</taxon>
        <taxon>Planctomycetaceae</taxon>
        <taxon>Rubinisphaera</taxon>
    </lineage>
</organism>
<evidence type="ECO:0000313" key="2">
    <source>
        <dbReference type="Proteomes" id="UP000006860"/>
    </source>
</evidence>
<dbReference type="KEGG" id="pbs:Plabr_0616"/>
<dbReference type="RefSeq" id="WP_013626986.1">
    <property type="nucleotide sequence ID" value="NC_015174.1"/>
</dbReference>
<dbReference type="GO" id="GO:0006109">
    <property type="term" value="P:regulation of carbohydrate metabolic process"/>
    <property type="evidence" value="ECO:0007669"/>
    <property type="project" value="InterPro"/>
</dbReference>
<dbReference type="SUPFAM" id="SSF117130">
    <property type="entry name" value="CsrA-like"/>
    <property type="match status" value="1"/>
</dbReference>
<dbReference type="InterPro" id="IPR003751">
    <property type="entry name" value="CsrA"/>
</dbReference>
<dbReference type="GO" id="GO:0003723">
    <property type="term" value="F:RNA binding"/>
    <property type="evidence" value="ECO:0007669"/>
    <property type="project" value="InterPro"/>
</dbReference>
<dbReference type="HOGENOM" id="CLU_2883146_0_0_0"/>
<proteinExistence type="predicted"/>
<name>F0SF88_RUBBR</name>
<evidence type="ECO:0000313" key="1">
    <source>
        <dbReference type="EMBL" id="ADY58243.1"/>
    </source>
</evidence>
<dbReference type="OrthoDB" id="289081at2"/>
<accession>F0SF88</accession>
<sequence length="63" mass="6889">MKVISRKVGERVVIDGHITVTVKSVDSHEIVLAIESAHGQPRYREEIISLGDSQPVSPAPLSR</sequence>
<protein>
    <recommendedName>
        <fullName evidence="3">Carbon storage regulator, CsrA</fullName>
    </recommendedName>
</protein>
<keyword evidence="2" id="KW-1185">Reference proteome</keyword>
<reference evidence="2" key="1">
    <citation type="submission" date="2011-02" db="EMBL/GenBank/DDBJ databases">
        <title>The complete genome of Planctomyces brasiliensis DSM 5305.</title>
        <authorList>
            <person name="Lucas S."/>
            <person name="Copeland A."/>
            <person name="Lapidus A."/>
            <person name="Bruce D."/>
            <person name="Goodwin L."/>
            <person name="Pitluck S."/>
            <person name="Kyrpides N."/>
            <person name="Mavromatis K."/>
            <person name="Pagani I."/>
            <person name="Ivanova N."/>
            <person name="Ovchinnikova G."/>
            <person name="Lu M."/>
            <person name="Detter J.C."/>
            <person name="Han C."/>
            <person name="Land M."/>
            <person name="Hauser L."/>
            <person name="Markowitz V."/>
            <person name="Cheng J.-F."/>
            <person name="Hugenholtz P."/>
            <person name="Woyke T."/>
            <person name="Wu D."/>
            <person name="Tindall B."/>
            <person name="Pomrenke H.G."/>
            <person name="Brambilla E."/>
            <person name="Klenk H.-P."/>
            <person name="Eisen J.A."/>
        </authorList>
    </citation>
    <scope>NUCLEOTIDE SEQUENCE [LARGE SCALE GENOMIC DNA]</scope>
    <source>
        <strain evidence="2">ATCC 49424 / DSM 5305 / JCM 21570 / NBRC 103401 / IFAM 1448</strain>
    </source>
</reference>
<dbReference type="Proteomes" id="UP000006860">
    <property type="component" value="Chromosome"/>
</dbReference>
<dbReference type="EMBL" id="CP002546">
    <property type="protein sequence ID" value="ADY58243.1"/>
    <property type="molecule type" value="Genomic_DNA"/>
</dbReference>
<evidence type="ECO:0008006" key="3">
    <source>
        <dbReference type="Google" id="ProtNLM"/>
    </source>
</evidence>
<dbReference type="STRING" id="756272.Plabr_0616"/>
<gene>
    <name evidence="1" type="ordered locus">Plabr_0616</name>
</gene>
<dbReference type="InterPro" id="IPR036107">
    <property type="entry name" value="CsrA_sf"/>
</dbReference>